<feature type="region of interest" description="Disordered" evidence="2">
    <location>
        <begin position="1"/>
        <end position="21"/>
    </location>
</feature>
<evidence type="ECO:0000256" key="1">
    <source>
        <dbReference type="ARBA" id="ARBA00022553"/>
    </source>
</evidence>
<name>A0ABT9P7T6_9ACTN</name>
<gene>
    <name evidence="4" type="ORF">J2S57_004276</name>
</gene>
<evidence type="ECO:0000313" key="5">
    <source>
        <dbReference type="Proteomes" id="UP001235712"/>
    </source>
</evidence>
<evidence type="ECO:0000313" key="4">
    <source>
        <dbReference type="EMBL" id="MDP9828527.1"/>
    </source>
</evidence>
<keyword evidence="5" id="KW-1185">Reference proteome</keyword>
<dbReference type="RefSeq" id="WP_307245796.1">
    <property type="nucleotide sequence ID" value="NZ_JAUSQZ010000001.1"/>
</dbReference>
<dbReference type="PANTHER" id="PTHR23308">
    <property type="entry name" value="NUCLEAR INHIBITOR OF PROTEIN PHOSPHATASE-1"/>
    <property type="match status" value="1"/>
</dbReference>
<dbReference type="Proteomes" id="UP001235712">
    <property type="component" value="Unassembled WGS sequence"/>
</dbReference>
<dbReference type="Pfam" id="PF00498">
    <property type="entry name" value="FHA"/>
    <property type="match status" value="1"/>
</dbReference>
<organism evidence="4 5">
    <name type="scientific">Kineosporia succinea</name>
    <dbReference type="NCBI Taxonomy" id="84632"/>
    <lineage>
        <taxon>Bacteria</taxon>
        <taxon>Bacillati</taxon>
        <taxon>Actinomycetota</taxon>
        <taxon>Actinomycetes</taxon>
        <taxon>Kineosporiales</taxon>
        <taxon>Kineosporiaceae</taxon>
        <taxon>Kineosporia</taxon>
    </lineage>
</organism>
<keyword evidence="1" id="KW-0597">Phosphoprotein</keyword>
<comment type="caution">
    <text evidence="4">The sequence shown here is derived from an EMBL/GenBank/DDBJ whole genome shotgun (WGS) entry which is preliminary data.</text>
</comment>
<accession>A0ABT9P7T6</accession>
<evidence type="ECO:0000259" key="3">
    <source>
        <dbReference type="PROSITE" id="PS50006"/>
    </source>
</evidence>
<dbReference type="CDD" id="cd22684">
    <property type="entry name" value="FHA_GarA_OdhI-like"/>
    <property type="match status" value="1"/>
</dbReference>
<dbReference type="Gene3D" id="2.60.200.20">
    <property type="match status" value="1"/>
</dbReference>
<proteinExistence type="predicted"/>
<reference evidence="4 5" key="1">
    <citation type="submission" date="2023-07" db="EMBL/GenBank/DDBJ databases">
        <title>Sequencing the genomes of 1000 actinobacteria strains.</title>
        <authorList>
            <person name="Klenk H.-P."/>
        </authorList>
    </citation>
    <scope>NUCLEOTIDE SEQUENCE [LARGE SCALE GENOMIC DNA]</scope>
    <source>
        <strain evidence="4 5">DSM 44388</strain>
    </source>
</reference>
<feature type="domain" description="FHA" evidence="3">
    <location>
        <begin position="82"/>
        <end position="131"/>
    </location>
</feature>
<dbReference type="InterPro" id="IPR008984">
    <property type="entry name" value="SMAD_FHA_dom_sf"/>
</dbReference>
<protein>
    <submittedName>
        <fullName evidence="4">PSer/pThr/pTyr-binding forkhead associated (FHA) protein</fullName>
    </submittedName>
</protein>
<dbReference type="SUPFAM" id="SSF49879">
    <property type="entry name" value="SMAD/FHA domain"/>
    <property type="match status" value="1"/>
</dbReference>
<dbReference type="SMART" id="SM00240">
    <property type="entry name" value="FHA"/>
    <property type="match status" value="1"/>
</dbReference>
<dbReference type="InterPro" id="IPR050923">
    <property type="entry name" value="Cell_Proc_Reg/RNA_Proc"/>
</dbReference>
<sequence length="158" mass="17110">MSEPRFLSGQGPDGTRNEYDTPLVETTISFGALPGLDSDERPTGLSGAEQAAVDALPEASALLVVQRGPNAGARFLLNAERTTAGRKPDSDIFLDDVTVSRKHAEFVRRDSAFFVRDAGSLNGTYLAGDRIDEALLKDGDEVQIGKYRLVFHPSRRTS</sequence>
<dbReference type="InterPro" id="IPR000253">
    <property type="entry name" value="FHA_dom"/>
</dbReference>
<dbReference type="EMBL" id="JAUSQZ010000001">
    <property type="protein sequence ID" value="MDP9828527.1"/>
    <property type="molecule type" value="Genomic_DNA"/>
</dbReference>
<dbReference type="PROSITE" id="PS50006">
    <property type="entry name" value="FHA_DOMAIN"/>
    <property type="match status" value="1"/>
</dbReference>
<evidence type="ECO:0000256" key="2">
    <source>
        <dbReference type="SAM" id="MobiDB-lite"/>
    </source>
</evidence>